<dbReference type="Pfam" id="PF00593">
    <property type="entry name" value="TonB_dep_Rec_b-barrel"/>
    <property type="match status" value="1"/>
</dbReference>
<dbReference type="InterPro" id="IPR023997">
    <property type="entry name" value="TonB-dep_OMP_SusC/RagA_CS"/>
</dbReference>
<dbReference type="Gene3D" id="2.170.130.10">
    <property type="entry name" value="TonB-dependent receptor, plug domain"/>
    <property type="match status" value="1"/>
</dbReference>
<evidence type="ECO:0000256" key="4">
    <source>
        <dbReference type="ARBA" id="ARBA00022692"/>
    </source>
</evidence>
<keyword evidence="4 8" id="KW-0812">Transmembrane</keyword>
<dbReference type="Pfam" id="PF13715">
    <property type="entry name" value="CarbopepD_reg_2"/>
    <property type="match status" value="1"/>
</dbReference>
<dbReference type="EMBL" id="JSAQ01000001">
    <property type="protein sequence ID" value="KGO07186.1"/>
    <property type="molecule type" value="Genomic_DNA"/>
</dbReference>
<dbReference type="Gene3D" id="2.60.40.1120">
    <property type="entry name" value="Carboxypeptidase-like, regulatory domain"/>
    <property type="match status" value="1"/>
</dbReference>
<reference evidence="13 14" key="1">
    <citation type="submission" date="2014-10" db="EMBL/GenBank/DDBJ databases">
        <title>Draft genome sequence of the proteorhodopsin-containing marine bacterium Dokdonia donghaensis.</title>
        <authorList>
            <person name="Gomez-Consarnau L."/>
            <person name="Gonzalez J.M."/>
            <person name="Riedel T."/>
            <person name="Jaenicke S."/>
            <person name="Wagner-Doebler I."/>
            <person name="Fuhrman J.A."/>
        </authorList>
    </citation>
    <scope>NUCLEOTIDE SEQUENCE [LARGE SCALE GENOMIC DNA]</scope>
    <source>
        <strain evidence="13 14">DSW-1</strain>
    </source>
</reference>
<dbReference type="SUPFAM" id="SSF49464">
    <property type="entry name" value="Carboxypeptidase regulatory domain-like"/>
    <property type="match status" value="1"/>
</dbReference>
<dbReference type="FunFam" id="2.60.40.1120:FF:000003">
    <property type="entry name" value="Outer membrane protein Omp121"/>
    <property type="match status" value="1"/>
</dbReference>
<keyword evidence="2 8" id="KW-0813">Transport</keyword>
<evidence type="ECO:0000256" key="6">
    <source>
        <dbReference type="ARBA" id="ARBA00023136"/>
    </source>
</evidence>
<protein>
    <submittedName>
        <fullName evidence="13">TonB-dependent receptor</fullName>
    </submittedName>
</protein>
<evidence type="ECO:0000256" key="7">
    <source>
        <dbReference type="ARBA" id="ARBA00023237"/>
    </source>
</evidence>
<dbReference type="NCBIfam" id="TIGR04057">
    <property type="entry name" value="SusC_RagA_signa"/>
    <property type="match status" value="1"/>
</dbReference>
<keyword evidence="10" id="KW-0732">Signal</keyword>
<dbReference type="Proteomes" id="UP000030140">
    <property type="component" value="Unassembled WGS sequence"/>
</dbReference>
<dbReference type="InterPro" id="IPR000531">
    <property type="entry name" value="Beta-barrel_TonB"/>
</dbReference>
<dbReference type="KEGG" id="ddo:I597_0933"/>
<evidence type="ECO:0000256" key="10">
    <source>
        <dbReference type="SAM" id="SignalP"/>
    </source>
</evidence>
<comment type="subcellular location">
    <subcellularLocation>
        <location evidence="1 8">Cell outer membrane</location>
        <topology evidence="1 8">Multi-pass membrane protein</topology>
    </subcellularLocation>
</comment>
<gene>
    <name evidence="13" type="ORF">NV36_10300</name>
</gene>
<evidence type="ECO:0000256" key="9">
    <source>
        <dbReference type="RuleBase" id="RU003357"/>
    </source>
</evidence>
<sequence length="1045" mass="110577">MKKVILKSMLLFVAILFVGIAQAQTVTGTVTEENGPLPGANVIVKGTSNGVTTDFDGNYSLNNVPSDATLVFSYVGFATQEVAVGGRSVVNVSLATDNALDEVVLIGYGSTTIKDATGSVDNVGSEDFNQGVIQSPEQLIQGKTAGVQISESSGEPGAGIAIRIRGNNSIRSGNDPLFVVDGVPLSGGGAPTVGVGAGVQGGATGGNPLSFINPNDIESISILKDASATAIYGSRGANGVIIIQTKAGRGASKGVWELTSSVSSAKPQSSYDLLNRQQFLDATDAIGATPLVEGGNTDWQDYITRNAFSRQTDLSYSKSYTGGNLRASFGYGNNNGVIENSSLERIAGRLNFSQRLLNDKLLITGQGSISRINRENPALDGTAGSTGDLIGAALRGNPTFPSDPDFNPGGGVLNPASLLQYFEGRTNSKRLLANISADYSFTDEFSAKVTVGYDKTDAEGSAIYSSSIVGLPNTSGIGRGGFTETENKNSLLEATLNYNKDFGNSSLDLLAGYSYQEFDNSGYFSNAAGFGSQTLEQTRDALSRQFGLIDDVLDGGYAVFGYGADGTYLTRLTPEVQTGLELPTNFTRLLPAYTAGIFDSVDELQSYFVRANYTIADKYLFTGTFRADGSSRFGDNERYGYFPSGAFAWKISEEDFVGDNISTLKLRLGAGIVGSQDGLGFGQFLQIERAAGAGIDNNLNVLAGGVPGTFIDGAFTNPDLKWEETTDFNVGLDFGFNDDRLNGSVNVYRKETRDLLLNQDVAAPAGSGGTVFQNLKDGVVLNQGVELSLNYDFFDTDDFGFGASFNIAYNKNEVQDTPLSIPTGAIRGNGLTGAFAQQLEAGQPLFSFFMAEFTGFDGDGNPTYRDFNGDGVGDPDSDKFFVGENAVPKVTSGLSLNARYKNFDIATYFSGQFGFSVYNGTANAFFTKSALSIGGNVTQDVVASNENANSTVAVSTRFLEKGDFIRMQSASIGYNWPLSGEGMFDSLRLSLTGQNLFLITDYSGLDPEISQNTGSLNASAIPTAGIDYASYPRARTFTLGVNARF</sequence>
<dbReference type="PATRIC" id="fig|1300343.5.peg.944"/>
<name>A0A0A2GXW2_9FLAO</name>
<dbReference type="OrthoDB" id="9768177at2"/>
<proteinExistence type="inferred from homology"/>
<evidence type="ECO:0000313" key="13">
    <source>
        <dbReference type="EMBL" id="KGO07186.1"/>
    </source>
</evidence>
<keyword evidence="6 8" id="KW-0472">Membrane</keyword>
<comment type="caution">
    <text evidence="13">The sequence shown here is derived from an EMBL/GenBank/DDBJ whole genome shotgun (WGS) entry which is preliminary data.</text>
</comment>
<keyword evidence="14" id="KW-1185">Reference proteome</keyword>
<dbReference type="RefSeq" id="WP_035326953.1">
    <property type="nucleotide sequence ID" value="NZ_CP015125.1"/>
</dbReference>
<dbReference type="Pfam" id="PF07715">
    <property type="entry name" value="Plug"/>
    <property type="match status" value="1"/>
</dbReference>
<evidence type="ECO:0000313" key="14">
    <source>
        <dbReference type="Proteomes" id="UP000030140"/>
    </source>
</evidence>
<dbReference type="Gene3D" id="2.40.170.20">
    <property type="entry name" value="TonB-dependent receptor, beta-barrel domain"/>
    <property type="match status" value="1"/>
</dbReference>
<dbReference type="InterPro" id="IPR039426">
    <property type="entry name" value="TonB-dep_rcpt-like"/>
</dbReference>
<organism evidence="13 14">
    <name type="scientific">Dokdonia donghaensis DSW-1</name>
    <dbReference type="NCBI Taxonomy" id="1300343"/>
    <lineage>
        <taxon>Bacteria</taxon>
        <taxon>Pseudomonadati</taxon>
        <taxon>Bacteroidota</taxon>
        <taxon>Flavobacteriia</taxon>
        <taxon>Flavobacteriales</taxon>
        <taxon>Flavobacteriaceae</taxon>
        <taxon>Dokdonia</taxon>
    </lineage>
</organism>
<feature type="chain" id="PRO_5001987914" evidence="10">
    <location>
        <begin position="24"/>
        <end position="1045"/>
    </location>
</feature>
<comment type="similarity">
    <text evidence="8 9">Belongs to the TonB-dependent receptor family.</text>
</comment>
<accession>A0A0A2GXW2</accession>
<feature type="domain" description="TonB-dependent receptor plug" evidence="12">
    <location>
        <begin position="113"/>
        <end position="240"/>
    </location>
</feature>
<dbReference type="InterPro" id="IPR023996">
    <property type="entry name" value="TonB-dep_OMP_SusC/RagA"/>
</dbReference>
<dbReference type="NCBIfam" id="TIGR04056">
    <property type="entry name" value="OMP_RagA_SusC"/>
    <property type="match status" value="1"/>
</dbReference>
<feature type="domain" description="TonB-dependent receptor-like beta-barrel" evidence="11">
    <location>
        <begin position="480"/>
        <end position="996"/>
    </location>
</feature>
<evidence type="ECO:0000256" key="5">
    <source>
        <dbReference type="ARBA" id="ARBA00023077"/>
    </source>
</evidence>
<dbReference type="InterPro" id="IPR037066">
    <property type="entry name" value="Plug_dom_sf"/>
</dbReference>
<keyword evidence="7 8" id="KW-0998">Cell outer membrane</keyword>
<dbReference type="InterPro" id="IPR036942">
    <property type="entry name" value="Beta-barrel_TonB_sf"/>
</dbReference>
<evidence type="ECO:0000256" key="8">
    <source>
        <dbReference type="PROSITE-ProRule" id="PRU01360"/>
    </source>
</evidence>
<evidence type="ECO:0000256" key="3">
    <source>
        <dbReference type="ARBA" id="ARBA00022452"/>
    </source>
</evidence>
<keyword evidence="5 9" id="KW-0798">TonB box</keyword>
<keyword evidence="3 8" id="KW-1134">Transmembrane beta strand</keyword>
<dbReference type="AlphaFoldDB" id="A0A0A2GXW2"/>
<evidence type="ECO:0000259" key="12">
    <source>
        <dbReference type="Pfam" id="PF07715"/>
    </source>
</evidence>
<dbReference type="SUPFAM" id="SSF56935">
    <property type="entry name" value="Porins"/>
    <property type="match status" value="1"/>
</dbReference>
<dbReference type="PROSITE" id="PS52016">
    <property type="entry name" value="TONB_DEPENDENT_REC_3"/>
    <property type="match status" value="1"/>
</dbReference>
<evidence type="ECO:0000259" key="11">
    <source>
        <dbReference type="Pfam" id="PF00593"/>
    </source>
</evidence>
<dbReference type="GO" id="GO:0009279">
    <property type="term" value="C:cell outer membrane"/>
    <property type="evidence" value="ECO:0007669"/>
    <property type="project" value="UniProtKB-SubCell"/>
</dbReference>
<dbReference type="InterPro" id="IPR012910">
    <property type="entry name" value="Plug_dom"/>
</dbReference>
<dbReference type="InterPro" id="IPR008969">
    <property type="entry name" value="CarboxyPept-like_regulatory"/>
</dbReference>
<keyword evidence="13" id="KW-0675">Receptor</keyword>
<evidence type="ECO:0000256" key="2">
    <source>
        <dbReference type="ARBA" id="ARBA00022448"/>
    </source>
</evidence>
<evidence type="ECO:0000256" key="1">
    <source>
        <dbReference type="ARBA" id="ARBA00004571"/>
    </source>
</evidence>
<feature type="signal peptide" evidence="10">
    <location>
        <begin position="1"/>
        <end position="23"/>
    </location>
</feature>